<dbReference type="InterPro" id="IPR047959">
    <property type="entry name" value="Transpos_IS5"/>
</dbReference>
<evidence type="ECO:0000256" key="2">
    <source>
        <dbReference type="ARBA" id="ARBA00023125"/>
    </source>
</evidence>
<sequence>MEVKTVERTSNQPTFLDSLTSDLGGPRTAEFFHKCDKMIPWNELAEPLKDMYRNNTNRGGASNYPLVMMIKCLMLQKWFNLSDPMLEEMLYDRISFRRFVGLKMNDNVPDETTFVQFRKRLNAHGHIATLFEKTIAILESRSIILREGTCVDATIIEAPRGRKAKDGLSSTKDKTAGYTKKHGRIYHGYKGHIATDRNGIIKDYRFDTASVHDSKHIDDLVADERHSVWADSAYMDKARKAKLQERGVFCGIIERRVRGQKALTQAQKWHNRLVAGIRAVVEHPFAWMKNTGYGRTRYRGIRRNALDFGLHVIAYNWKRSFSLAGIVS</sequence>
<dbReference type="GO" id="GO:0003677">
    <property type="term" value="F:DNA binding"/>
    <property type="evidence" value="ECO:0007669"/>
    <property type="project" value="UniProtKB-KW"/>
</dbReference>
<dbReference type="PANTHER" id="PTHR35604">
    <property type="entry name" value="TRANSPOSASE INSH FOR INSERTION SEQUENCE ELEMENT IS5A-RELATED"/>
    <property type="match status" value="1"/>
</dbReference>
<keyword evidence="2" id="KW-0238">DNA-binding</keyword>
<dbReference type="InterPro" id="IPR008490">
    <property type="entry name" value="Transposase_InsH_N"/>
</dbReference>
<dbReference type="EMBL" id="LAZR01015875">
    <property type="protein sequence ID" value="KKM06970.1"/>
    <property type="molecule type" value="Genomic_DNA"/>
</dbReference>
<evidence type="ECO:0000313" key="6">
    <source>
        <dbReference type="EMBL" id="KKM06970.1"/>
    </source>
</evidence>
<proteinExistence type="predicted"/>
<keyword evidence="3" id="KW-0233">DNA recombination</keyword>
<dbReference type="GO" id="GO:0004803">
    <property type="term" value="F:transposase activity"/>
    <property type="evidence" value="ECO:0007669"/>
    <property type="project" value="InterPro"/>
</dbReference>
<comment type="caution">
    <text evidence="6">The sequence shown here is derived from an EMBL/GenBank/DDBJ whole genome shotgun (WGS) entry which is preliminary data.</text>
</comment>
<dbReference type="NCBIfam" id="NF033581">
    <property type="entry name" value="transpos_IS5_4"/>
    <property type="match status" value="1"/>
</dbReference>
<evidence type="ECO:0000259" key="5">
    <source>
        <dbReference type="Pfam" id="PF05598"/>
    </source>
</evidence>
<dbReference type="Pfam" id="PF01609">
    <property type="entry name" value="DDE_Tnp_1"/>
    <property type="match status" value="1"/>
</dbReference>
<dbReference type="GO" id="GO:0006313">
    <property type="term" value="P:DNA transposition"/>
    <property type="evidence" value="ECO:0007669"/>
    <property type="project" value="InterPro"/>
</dbReference>
<accession>A0A0F9H7F5</accession>
<dbReference type="Pfam" id="PF05598">
    <property type="entry name" value="DUF772"/>
    <property type="match status" value="1"/>
</dbReference>
<feature type="domain" description="Transposase InsH N-terminal" evidence="5">
    <location>
        <begin position="30"/>
        <end position="120"/>
    </location>
</feature>
<reference evidence="6" key="1">
    <citation type="journal article" date="2015" name="Nature">
        <title>Complex archaea that bridge the gap between prokaryotes and eukaryotes.</title>
        <authorList>
            <person name="Spang A."/>
            <person name="Saw J.H."/>
            <person name="Jorgensen S.L."/>
            <person name="Zaremba-Niedzwiedzka K."/>
            <person name="Martijn J."/>
            <person name="Lind A.E."/>
            <person name="van Eijk R."/>
            <person name="Schleper C."/>
            <person name="Guy L."/>
            <person name="Ettema T.J."/>
        </authorList>
    </citation>
    <scope>NUCLEOTIDE SEQUENCE</scope>
</reference>
<comment type="function">
    <text evidence="1">Involved in the transposition of the insertion sequence IS5.</text>
</comment>
<organism evidence="6">
    <name type="scientific">marine sediment metagenome</name>
    <dbReference type="NCBI Taxonomy" id="412755"/>
    <lineage>
        <taxon>unclassified sequences</taxon>
        <taxon>metagenomes</taxon>
        <taxon>ecological metagenomes</taxon>
    </lineage>
</organism>
<evidence type="ECO:0000256" key="3">
    <source>
        <dbReference type="ARBA" id="ARBA00023172"/>
    </source>
</evidence>
<evidence type="ECO:0000256" key="1">
    <source>
        <dbReference type="ARBA" id="ARBA00003544"/>
    </source>
</evidence>
<name>A0A0F9H7F5_9ZZZZ</name>
<feature type="domain" description="Transposase IS4-like" evidence="4">
    <location>
        <begin position="146"/>
        <end position="317"/>
    </location>
</feature>
<protein>
    <recommendedName>
        <fullName evidence="7">Transposase IS4-like domain-containing protein</fullName>
    </recommendedName>
</protein>
<gene>
    <name evidence="6" type="ORF">LCGC14_1738620</name>
</gene>
<evidence type="ECO:0008006" key="7">
    <source>
        <dbReference type="Google" id="ProtNLM"/>
    </source>
</evidence>
<dbReference type="InterPro" id="IPR002559">
    <property type="entry name" value="Transposase_11"/>
</dbReference>
<evidence type="ECO:0000259" key="4">
    <source>
        <dbReference type="Pfam" id="PF01609"/>
    </source>
</evidence>
<dbReference type="AlphaFoldDB" id="A0A0F9H7F5"/>
<dbReference type="PANTHER" id="PTHR35604:SF2">
    <property type="entry name" value="TRANSPOSASE INSH FOR INSERTION SEQUENCE ELEMENT IS5A-RELATED"/>
    <property type="match status" value="1"/>
</dbReference>